<feature type="transmembrane region" description="Helical" evidence="6">
    <location>
        <begin position="105"/>
        <end position="122"/>
    </location>
</feature>
<dbReference type="InterPro" id="IPR020846">
    <property type="entry name" value="MFS_dom"/>
</dbReference>
<dbReference type="PANTHER" id="PTHR43124">
    <property type="entry name" value="PURINE EFFLUX PUMP PBUE"/>
    <property type="match status" value="1"/>
</dbReference>
<comment type="caution">
    <text evidence="8">The sequence shown here is derived from an EMBL/GenBank/DDBJ whole genome shotgun (WGS) entry which is preliminary data.</text>
</comment>
<evidence type="ECO:0000256" key="4">
    <source>
        <dbReference type="ARBA" id="ARBA00022989"/>
    </source>
</evidence>
<feature type="domain" description="Major facilitator superfamily (MFS) profile" evidence="7">
    <location>
        <begin position="18"/>
        <end position="396"/>
    </location>
</feature>
<evidence type="ECO:0000256" key="6">
    <source>
        <dbReference type="SAM" id="Phobius"/>
    </source>
</evidence>
<feature type="transmembrane region" description="Helical" evidence="6">
    <location>
        <begin position="20"/>
        <end position="43"/>
    </location>
</feature>
<feature type="transmembrane region" description="Helical" evidence="6">
    <location>
        <begin position="306"/>
        <end position="329"/>
    </location>
</feature>
<feature type="transmembrane region" description="Helical" evidence="6">
    <location>
        <begin position="142"/>
        <end position="162"/>
    </location>
</feature>
<keyword evidence="9" id="KW-1185">Reference proteome</keyword>
<evidence type="ECO:0000259" key="7">
    <source>
        <dbReference type="PROSITE" id="PS50850"/>
    </source>
</evidence>
<evidence type="ECO:0000313" key="8">
    <source>
        <dbReference type="EMBL" id="GAA1214943.1"/>
    </source>
</evidence>
<proteinExistence type="predicted"/>
<feature type="transmembrane region" description="Helical" evidence="6">
    <location>
        <begin position="367"/>
        <end position="392"/>
    </location>
</feature>
<evidence type="ECO:0000256" key="3">
    <source>
        <dbReference type="ARBA" id="ARBA00022692"/>
    </source>
</evidence>
<dbReference type="Gene3D" id="1.20.1250.20">
    <property type="entry name" value="MFS general substrate transporter like domains"/>
    <property type="match status" value="2"/>
</dbReference>
<dbReference type="SUPFAM" id="SSF103473">
    <property type="entry name" value="MFS general substrate transporter"/>
    <property type="match status" value="1"/>
</dbReference>
<keyword evidence="3 6" id="KW-0812">Transmembrane</keyword>
<evidence type="ECO:0000256" key="5">
    <source>
        <dbReference type="ARBA" id="ARBA00023136"/>
    </source>
</evidence>
<feature type="transmembrane region" description="Helical" evidence="6">
    <location>
        <begin position="49"/>
        <end position="67"/>
    </location>
</feature>
<gene>
    <name evidence="8" type="ORF">GCM10009675_41300</name>
</gene>
<feature type="transmembrane region" description="Helical" evidence="6">
    <location>
        <begin position="79"/>
        <end position="99"/>
    </location>
</feature>
<keyword evidence="4 6" id="KW-1133">Transmembrane helix</keyword>
<evidence type="ECO:0000256" key="1">
    <source>
        <dbReference type="ARBA" id="ARBA00004651"/>
    </source>
</evidence>
<accession>A0ABP4G9C5</accession>
<feature type="transmembrane region" description="Helical" evidence="6">
    <location>
        <begin position="216"/>
        <end position="238"/>
    </location>
</feature>
<dbReference type="PROSITE" id="PS50850">
    <property type="entry name" value="MFS"/>
    <property type="match status" value="1"/>
</dbReference>
<evidence type="ECO:0000313" key="9">
    <source>
        <dbReference type="Proteomes" id="UP001500467"/>
    </source>
</evidence>
<dbReference type="EMBL" id="BAAALM010000016">
    <property type="protein sequence ID" value="GAA1214943.1"/>
    <property type="molecule type" value="Genomic_DNA"/>
</dbReference>
<evidence type="ECO:0000256" key="2">
    <source>
        <dbReference type="ARBA" id="ARBA00022475"/>
    </source>
</evidence>
<dbReference type="RefSeq" id="WP_301302487.1">
    <property type="nucleotide sequence ID" value="NZ_BAAALM010000016.1"/>
</dbReference>
<reference evidence="9" key="1">
    <citation type="journal article" date="2019" name="Int. J. Syst. Evol. Microbiol.">
        <title>The Global Catalogue of Microorganisms (GCM) 10K type strain sequencing project: providing services to taxonomists for standard genome sequencing and annotation.</title>
        <authorList>
            <consortium name="The Broad Institute Genomics Platform"/>
            <consortium name="The Broad Institute Genome Sequencing Center for Infectious Disease"/>
            <person name="Wu L."/>
            <person name="Ma J."/>
        </authorList>
    </citation>
    <scope>NUCLEOTIDE SEQUENCE [LARGE SCALE GENOMIC DNA]</scope>
    <source>
        <strain evidence="9">JCM 13022</strain>
    </source>
</reference>
<protein>
    <recommendedName>
        <fullName evidence="7">Major facilitator superfamily (MFS) profile domain-containing protein</fullName>
    </recommendedName>
</protein>
<keyword evidence="2" id="KW-1003">Cell membrane</keyword>
<dbReference type="PANTHER" id="PTHR43124:SF3">
    <property type="entry name" value="CHLORAMPHENICOL EFFLUX PUMP RV0191"/>
    <property type="match status" value="1"/>
</dbReference>
<feature type="transmembrane region" description="Helical" evidence="6">
    <location>
        <begin position="281"/>
        <end position="300"/>
    </location>
</feature>
<dbReference type="InterPro" id="IPR011701">
    <property type="entry name" value="MFS"/>
</dbReference>
<organism evidence="8 9">
    <name type="scientific">Prauserella alba</name>
    <dbReference type="NCBI Taxonomy" id="176898"/>
    <lineage>
        <taxon>Bacteria</taxon>
        <taxon>Bacillati</taxon>
        <taxon>Actinomycetota</taxon>
        <taxon>Actinomycetes</taxon>
        <taxon>Pseudonocardiales</taxon>
        <taxon>Pseudonocardiaceae</taxon>
        <taxon>Prauserella</taxon>
    </lineage>
</organism>
<feature type="transmembrane region" description="Helical" evidence="6">
    <location>
        <begin position="341"/>
        <end position="361"/>
    </location>
</feature>
<feature type="transmembrane region" description="Helical" evidence="6">
    <location>
        <begin position="250"/>
        <end position="269"/>
    </location>
</feature>
<feature type="transmembrane region" description="Helical" evidence="6">
    <location>
        <begin position="168"/>
        <end position="187"/>
    </location>
</feature>
<keyword evidence="5 6" id="KW-0472">Membrane</keyword>
<sequence>MATAQKSLVEPAAGHWPATVTVALTATVTVMPGFAVGALAPSIQSDLHISRTALGLAMSAFYAATALGSPATKRLAARLPVSAVLATASLVASAVMLTMSQTTSFAILIAVMVLGGFTNGVVQPAAGRLIATRVPEHRRSLAAGLVGAALGAATLVPGLLVALVLQPFGWRAAMLIAGVVALLPATLSSLTRTQDHRGPVQAENVDDVRPNVGRVLVLWAVAAALSATGNNAVASYFVQLGTHSGVATAVVGNLLALSAVLAIAVRLTTGALTDRAPHRNPAVITAMMLAGAFGLALIAIGNPVTFVFGAILAFSAGWGWTGLLLAATLRLVPGRAENAGHTVQVGIYAGATVAPFAFGAMSSMLGFAGAALTAAVAGIAGAASMAAGAFGLRKRRPLITRTGGG</sequence>
<dbReference type="InterPro" id="IPR036259">
    <property type="entry name" value="MFS_trans_sf"/>
</dbReference>
<dbReference type="InterPro" id="IPR050189">
    <property type="entry name" value="MFS_Efflux_Transporters"/>
</dbReference>
<name>A0ABP4G9C5_9PSEU</name>
<dbReference type="Proteomes" id="UP001500467">
    <property type="component" value="Unassembled WGS sequence"/>
</dbReference>
<comment type="subcellular location">
    <subcellularLocation>
        <location evidence="1">Cell membrane</location>
        <topology evidence="1">Multi-pass membrane protein</topology>
    </subcellularLocation>
</comment>
<dbReference type="Pfam" id="PF07690">
    <property type="entry name" value="MFS_1"/>
    <property type="match status" value="1"/>
</dbReference>